<evidence type="ECO:0000313" key="1">
    <source>
        <dbReference type="EMBL" id="KAG6598265.1"/>
    </source>
</evidence>
<protein>
    <submittedName>
        <fullName evidence="1">Uncharacterized protein</fullName>
    </submittedName>
</protein>
<sequence>MVLCLLELLEQVPPFVSTHSRGAIKAPFPHLSRYLLPQMLVGFRGLRPLLRSLDFMILTTAIAEHHLVLLMSRLWLMRLNMVVAIGSDLDHHISATFFLVNIDWARLIRQVHSLWVRGFREISKKMGLRREFGPISGDKFCSRRRPKSWKTYKQWKRGPSLVFLVIGLAPKGSLPFTGPVEPNQPPIIGLPPLSTFSTALGFCKGNRRFQLWHEEVFPLEIQKPEAPQQCAMEWGVLNEAIAIDRYKSITGKGAHPPMNSDYKRGQTLRMHMAKKKFHPKYHTGQQQPLHEDAKAITDAILPTLYADIRTWKLD</sequence>
<feature type="non-terminal residue" evidence="1">
    <location>
        <position position="1"/>
    </location>
</feature>
<reference evidence="1 2" key="1">
    <citation type="journal article" date="2021" name="Hortic Res">
        <title>The domestication of Cucurbita argyrosperma as revealed by the genome of its wild relative.</title>
        <authorList>
            <person name="Barrera-Redondo J."/>
            <person name="Sanchez-de la Vega G."/>
            <person name="Aguirre-Liguori J.A."/>
            <person name="Castellanos-Morales G."/>
            <person name="Gutierrez-Guerrero Y.T."/>
            <person name="Aguirre-Dugua X."/>
            <person name="Aguirre-Planter E."/>
            <person name="Tenaillon M.I."/>
            <person name="Lira-Saade R."/>
            <person name="Eguiarte L.E."/>
        </authorList>
    </citation>
    <scope>NUCLEOTIDE SEQUENCE [LARGE SCALE GENOMIC DNA]</scope>
    <source>
        <strain evidence="1">JBR-2021</strain>
    </source>
</reference>
<name>A0AAV6NIP9_9ROSI</name>
<accession>A0AAV6NIP9</accession>
<organism evidence="1 2">
    <name type="scientific">Cucurbita argyrosperma subsp. sororia</name>
    <dbReference type="NCBI Taxonomy" id="37648"/>
    <lineage>
        <taxon>Eukaryota</taxon>
        <taxon>Viridiplantae</taxon>
        <taxon>Streptophyta</taxon>
        <taxon>Embryophyta</taxon>
        <taxon>Tracheophyta</taxon>
        <taxon>Spermatophyta</taxon>
        <taxon>Magnoliopsida</taxon>
        <taxon>eudicotyledons</taxon>
        <taxon>Gunneridae</taxon>
        <taxon>Pentapetalae</taxon>
        <taxon>rosids</taxon>
        <taxon>fabids</taxon>
        <taxon>Cucurbitales</taxon>
        <taxon>Cucurbitaceae</taxon>
        <taxon>Cucurbiteae</taxon>
        <taxon>Cucurbita</taxon>
    </lineage>
</organism>
<proteinExistence type="predicted"/>
<comment type="caution">
    <text evidence="1">The sequence shown here is derived from an EMBL/GenBank/DDBJ whole genome shotgun (WGS) entry which is preliminary data.</text>
</comment>
<gene>
    <name evidence="1" type="ORF">SDJN03_08043</name>
</gene>
<keyword evidence="2" id="KW-1185">Reference proteome</keyword>
<dbReference type="EMBL" id="JAGKQH010000005">
    <property type="protein sequence ID" value="KAG6598265.1"/>
    <property type="molecule type" value="Genomic_DNA"/>
</dbReference>
<dbReference type="Proteomes" id="UP000685013">
    <property type="component" value="Chromosome 5"/>
</dbReference>
<dbReference type="AlphaFoldDB" id="A0AAV6NIP9"/>
<evidence type="ECO:0000313" key="2">
    <source>
        <dbReference type="Proteomes" id="UP000685013"/>
    </source>
</evidence>